<dbReference type="Proteomes" id="UP000765891">
    <property type="component" value="Unassembled WGS sequence"/>
</dbReference>
<dbReference type="InterPro" id="IPR027417">
    <property type="entry name" value="P-loop_NTPase"/>
</dbReference>
<evidence type="ECO:0000256" key="1">
    <source>
        <dbReference type="SAM" id="MobiDB-lite"/>
    </source>
</evidence>
<dbReference type="GO" id="GO:0004386">
    <property type="term" value="F:helicase activity"/>
    <property type="evidence" value="ECO:0007669"/>
    <property type="project" value="UniProtKB-KW"/>
</dbReference>
<dbReference type="RefSeq" id="WP_209590410.1">
    <property type="nucleotide sequence ID" value="NZ_JAGGKO010000005.1"/>
</dbReference>
<accession>A0A8T4GUU8</accession>
<dbReference type="Gene3D" id="3.40.50.300">
    <property type="entry name" value="P-loop containing nucleotide triphosphate hydrolases"/>
    <property type="match status" value="1"/>
</dbReference>
<gene>
    <name evidence="2" type="ORF">J2752_002563</name>
</gene>
<dbReference type="OrthoDB" id="214394at2157"/>
<sequence length="1404" mass="156515">MSEYLRVTPTSEELDPSGIPRLLESLHKLTSEDPGLGSTLNPLSSSMPPRFEFLALSDGEDAPVEFYYGADDGLETVEERLQSIYPTTFDIERVDLDVEERLVQPAEYSREEFLNAYQQGNLQYEQYAITDEGEAEAPDVDLTADRVVSIDNSALEPAEDVGVPVEKPTVTERGTILARPATETVSPYGVRWQGDATRKKDWMTSLTPFTDGEDEESLSAVDQPGAALASLIDHVNDAEEPLAFQVVFERRESWQSDAGLRKEDLRNGRDTWAQRIIGGLLEFGEYERDERELSDIVERRLNAIEATNPQRSFTANIRAVGVPTSDDGQDSLDKRLSSLAPVFDPLDGPFYDVESERVRSSGFREAKKEKNARKALQRLLDRDIVTGRWKTRPDFVLSGRELAHFLLVPSSEQLSMEGSRGTRAEQQSRNPLSRPDPDLMSEFREGMAIGYALDETGEPENEPVRIPPSLLPTHYGRFGTTGAGKSKAQINELLSLYANTEGPSILIEPKGDGMTENYMRAHAARFGIDDLEENVIHFSIPEDLPGFSFFNIQPALENGVRREDAIQKKADHYEEILKLVMGQERYERATVAPGLIKTLVKALFDEEHGRENGQYRESEDYFAHRQLENALDQLWEAGPPQPDLSAAPQSTDEAVTRSLRRQLQADKTTFSNIMGGVSNRLGMVSDDANLRRIFNNTEPQFDFRDLLDEDTVILFDLGDLREDAARIMTGVILTNLEAALQEENQDAETRPEDYVVNLLIDEAASVAVSDVMNNLLEQGRSFRLSVGLSMQFPEQMKAEGGRRAYLNVLNNIGSPLVGKISVDRELAQAMAHEEMDPEDFANRIRSLPRGEWIANLPSPVFGETGPYPFSLAPLPIPKGHPESDQPLTTDEEARFEEALTRIHDQVSDAYGVTEDATPTTQTPEELGDVLDVADGELDVALAKVVRSVQLRTGSRTGNDWVAVETVDDELRRLFEDADADAPTYDELASLRQRSRFLETTVDMDTDELVIRLTDDGEDVATPETGSVQSAGSQKHDTALEQAEQELTAEGFTVSILTQDGSEKPDARATHPDFENAFAIEVETTTPENPAKVLVNLRKAQDEGEFPLFVVRPGSSQTEWAERIEQILNPPVRELSAGETRYYTTDENLTFNGGATEDGGVTAVRPVEDTNSTQTAWCEESGKLVLRTTADAEILSVDSLTDLSKGRMPATYSYDPAAEEYIVYEEGTRHIYESKQAFEANWARIKRPFVPRDDLAVADAEEMEYAIIILPRDGSATVYSEGRTYPIDTLQEVIESQDSPENQLMALESLDEPDIEEIADDPDAVVGQFAAQCLSEAPDERVTAGDVYTAYEQWAENHGIEPDSKSWFARRLNKQLSLERTTDRRDGNQVRYYEGIKLTKRGGAD</sequence>
<evidence type="ECO:0000313" key="3">
    <source>
        <dbReference type="Proteomes" id="UP000765891"/>
    </source>
</evidence>
<evidence type="ECO:0000313" key="2">
    <source>
        <dbReference type="EMBL" id="MBP1955634.1"/>
    </source>
</evidence>
<dbReference type="PANTHER" id="PTHR30121:SF6">
    <property type="entry name" value="SLR6007 PROTEIN"/>
    <property type="match status" value="1"/>
</dbReference>
<keyword evidence="2" id="KW-0347">Helicase</keyword>
<keyword evidence="2" id="KW-0547">Nucleotide-binding</keyword>
<dbReference type="EMBL" id="JAGGKO010000005">
    <property type="protein sequence ID" value="MBP1955634.1"/>
    <property type="molecule type" value="Genomic_DNA"/>
</dbReference>
<dbReference type="InterPro" id="IPR051162">
    <property type="entry name" value="T4SS_component"/>
</dbReference>
<comment type="caution">
    <text evidence="2">The sequence shown here is derived from an EMBL/GenBank/DDBJ whole genome shotgun (WGS) entry which is preliminary data.</text>
</comment>
<name>A0A8T4GUU8_9EURY</name>
<reference evidence="2" key="1">
    <citation type="submission" date="2021-03" db="EMBL/GenBank/DDBJ databases">
        <title>Genomic Encyclopedia of Type Strains, Phase IV (KMG-IV): sequencing the most valuable type-strain genomes for metagenomic binning, comparative biology and taxonomic classification.</title>
        <authorList>
            <person name="Goeker M."/>
        </authorList>
    </citation>
    <scope>NUCLEOTIDE SEQUENCE</scope>
    <source>
        <strain evidence="2">DSM 22443</strain>
    </source>
</reference>
<organism evidence="2 3">
    <name type="scientific">Halarchaeum rubridurum</name>
    <dbReference type="NCBI Taxonomy" id="489911"/>
    <lineage>
        <taxon>Archaea</taxon>
        <taxon>Methanobacteriati</taxon>
        <taxon>Methanobacteriota</taxon>
        <taxon>Stenosarchaea group</taxon>
        <taxon>Halobacteria</taxon>
        <taxon>Halobacteriales</taxon>
        <taxon>Halobacteriaceae</taxon>
    </lineage>
</organism>
<proteinExistence type="predicted"/>
<dbReference type="PANTHER" id="PTHR30121">
    <property type="entry name" value="UNCHARACTERIZED PROTEIN YJGR-RELATED"/>
    <property type="match status" value="1"/>
</dbReference>
<keyword evidence="2" id="KW-0067">ATP-binding</keyword>
<keyword evidence="2" id="KW-0378">Hydrolase</keyword>
<protein>
    <submittedName>
        <fullName evidence="2">DNA helicase HerA-like ATPase</fullName>
    </submittedName>
</protein>
<feature type="region of interest" description="Disordered" evidence="1">
    <location>
        <begin position="413"/>
        <end position="439"/>
    </location>
</feature>
<dbReference type="SUPFAM" id="SSF52540">
    <property type="entry name" value="P-loop containing nucleoside triphosphate hydrolases"/>
    <property type="match status" value="1"/>
</dbReference>